<dbReference type="Proteomes" id="UP001176961">
    <property type="component" value="Unassembled WGS sequence"/>
</dbReference>
<gene>
    <name evidence="3" type="ORF">CYNAS_LOCUS12415</name>
</gene>
<evidence type="ECO:0000313" key="3">
    <source>
        <dbReference type="EMBL" id="CAJ0600432.1"/>
    </source>
</evidence>
<dbReference type="InterPro" id="IPR000873">
    <property type="entry name" value="AMP-dep_synth/lig_dom"/>
</dbReference>
<dbReference type="PANTHER" id="PTHR24095">
    <property type="entry name" value="ACETYL-COENZYME A SYNTHETASE"/>
    <property type="match status" value="1"/>
</dbReference>
<name>A0AA36GYE7_CYLNA</name>
<evidence type="ECO:0000256" key="1">
    <source>
        <dbReference type="ARBA" id="ARBA00013275"/>
    </source>
</evidence>
<sequence length="365" mass="40839">MGGIYWKSSDGGEKTTNISYNCVDRHMASLEDKYDTAFAWEGNYWDDNVHDYADLNWDTVDVLVQKIANIFKEYCAVGEKVFLLLHHTIQLPISLLAASRIGAVAVVMNPASTSATAIAEVLKETEPKLVVTVDGFWQRHELLATKQTLDEALVIAQVSSVKNVLVIRHTAPNPGIPPPEVIIPGRRPCYEFEVKMNEPMDILWTELVRKAETSCDITWVHSEHPFAILPEWTPKLQIHTISTGHLLNALEQYSQNITSFCLSLAHPQSTLGLVGILAPWFDAKVLVTFEGVLDHPDPARLKQVIAKYEVKSAILPRCDLDPEYMKIVPVPTLSRIISEAGYAAVFTRDFPGVEIIELDVERLLD</sequence>
<dbReference type="Pfam" id="PF00501">
    <property type="entry name" value="AMP-binding"/>
    <property type="match status" value="1"/>
</dbReference>
<accession>A0AA36GYE7</accession>
<dbReference type="SUPFAM" id="SSF56801">
    <property type="entry name" value="Acetyl-CoA synthetase-like"/>
    <property type="match status" value="1"/>
</dbReference>
<feature type="domain" description="AMP-dependent synthetase/ligase" evidence="2">
    <location>
        <begin position="50"/>
        <end position="170"/>
    </location>
</feature>
<dbReference type="PANTHER" id="PTHR24095:SF244">
    <property type="entry name" value="ACETYL-COENZYME A SYNTHETASE"/>
    <property type="match status" value="1"/>
</dbReference>
<dbReference type="EMBL" id="CATQJL010000223">
    <property type="protein sequence ID" value="CAJ0600432.1"/>
    <property type="molecule type" value="Genomic_DNA"/>
</dbReference>
<dbReference type="InterPro" id="IPR042099">
    <property type="entry name" value="ANL_N_sf"/>
</dbReference>
<evidence type="ECO:0000313" key="4">
    <source>
        <dbReference type="Proteomes" id="UP001176961"/>
    </source>
</evidence>
<dbReference type="EC" id="6.2.1.1" evidence="1"/>
<organism evidence="3 4">
    <name type="scientific">Cylicocyclus nassatus</name>
    <name type="common">Nematode worm</name>
    <dbReference type="NCBI Taxonomy" id="53992"/>
    <lineage>
        <taxon>Eukaryota</taxon>
        <taxon>Metazoa</taxon>
        <taxon>Ecdysozoa</taxon>
        <taxon>Nematoda</taxon>
        <taxon>Chromadorea</taxon>
        <taxon>Rhabditida</taxon>
        <taxon>Rhabditina</taxon>
        <taxon>Rhabditomorpha</taxon>
        <taxon>Strongyloidea</taxon>
        <taxon>Strongylidae</taxon>
        <taxon>Cylicocyclus</taxon>
    </lineage>
</organism>
<evidence type="ECO:0000259" key="2">
    <source>
        <dbReference type="Pfam" id="PF00501"/>
    </source>
</evidence>
<proteinExistence type="predicted"/>
<reference evidence="3" key="1">
    <citation type="submission" date="2023-07" db="EMBL/GenBank/DDBJ databases">
        <authorList>
            <consortium name="CYATHOMIX"/>
        </authorList>
    </citation>
    <scope>NUCLEOTIDE SEQUENCE</scope>
    <source>
        <strain evidence="3">N/A</strain>
    </source>
</reference>
<dbReference type="GO" id="GO:0003987">
    <property type="term" value="F:acetate-CoA ligase activity"/>
    <property type="evidence" value="ECO:0007669"/>
    <property type="project" value="UniProtKB-EC"/>
</dbReference>
<protein>
    <recommendedName>
        <fullName evidence="1">acetate--CoA ligase</fullName>
        <ecNumber evidence="1">6.2.1.1</ecNumber>
    </recommendedName>
</protein>
<dbReference type="AlphaFoldDB" id="A0AA36GYE7"/>
<comment type="caution">
    <text evidence="3">The sequence shown here is derived from an EMBL/GenBank/DDBJ whole genome shotgun (WGS) entry which is preliminary data.</text>
</comment>
<dbReference type="GO" id="GO:0006085">
    <property type="term" value="P:acetyl-CoA biosynthetic process"/>
    <property type="evidence" value="ECO:0007669"/>
    <property type="project" value="TreeGrafter"/>
</dbReference>
<keyword evidence="4" id="KW-1185">Reference proteome</keyword>
<dbReference type="Gene3D" id="3.40.50.12780">
    <property type="entry name" value="N-terminal domain of ligase-like"/>
    <property type="match status" value="1"/>
</dbReference>